<protein>
    <submittedName>
        <fullName evidence="4">Uncharacterized protein</fullName>
    </submittedName>
</protein>
<sequence length="284" mass="32132">MFFLMANFLAVNLDVQNLVWHYNETGRGKGSPDRIGATIKRTADQSVAKGYDVANFQQLVQCLIKNCKGVQILPVDDDNVATIEHLLSRSLTQTFKGTFTIHQVAWNKNSPGLLNARKLSCTECHPHQICPHYEIGIINTEAICDSFDEGEVLPSSSHSDHTLDTSDKKTYKKARASESSSPPCTESLIRFDNSHSVRRILQEPNPFLMASSSILKERKCSTLFDDSECNDSRFFEQPGSSHRNTLREKKYIDRIFTSEFESEVRKPRKCLMLQSSSSSEENIF</sequence>
<evidence type="ECO:0000256" key="2">
    <source>
        <dbReference type="SAM" id="SignalP"/>
    </source>
</evidence>
<gene>
    <name evidence="3" type="ORF">BINO364_LOCUS3826</name>
    <name evidence="4" type="ORF">BINO364_LOCUS3827</name>
</gene>
<evidence type="ECO:0000313" key="4">
    <source>
        <dbReference type="EMBL" id="CAH0717190.1"/>
    </source>
</evidence>
<evidence type="ECO:0000313" key="3">
    <source>
        <dbReference type="EMBL" id="CAH0717189.1"/>
    </source>
</evidence>
<dbReference type="AlphaFoldDB" id="A0A8J9VD59"/>
<dbReference type="EMBL" id="OV170231">
    <property type="protein sequence ID" value="CAH0717189.1"/>
    <property type="molecule type" value="Genomic_DNA"/>
</dbReference>
<accession>A0A8J9VD59</accession>
<dbReference type="Proteomes" id="UP000838878">
    <property type="component" value="Chromosome 11"/>
</dbReference>
<dbReference type="EMBL" id="OV170231">
    <property type="protein sequence ID" value="CAH0717190.1"/>
    <property type="molecule type" value="Genomic_DNA"/>
</dbReference>
<proteinExistence type="predicted"/>
<feature type="compositionally biased region" description="Basic and acidic residues" evidence="1">
    <location>
        <begin position="158"/>
        <end position="169"/>
    </location>
</feature>
<dbReference type="OrthoDB" id="6912622at2759"/>
<evidence type="ECO:0000313" key="5">
    <source>
        <dbReference type="Proteomes" id="UP000838878"/>
    </source>
</evidence>
<feature type="region of interest" description="Disordered" evidence="1">
    <location>
        <begin position="154"/>
        <end position="184"/>
    </location>
</feature>
<reference evidence="4" key="1">
    <citation type="submission" date="2021-12" db="EMBL/GenBank/DDBJ databases">
        <authorList>
            <person name="Martin H S."/>
        </authorList>
    </citation>
    <scope>NUCLEOTIDE SEQUENCE</scope>
</reference>
<keyword evidence="2" id="KW-0732">Signal</keyword>
<evidence type="ECO:0000256" key="1">
    <source>
        <dbReference type="SAM" id="MobiDB-lite"/>
    </source>
</evidence>
<feature type="non-terminal residue" evidence="4">
    <location>
        <position position="284"/>
    </location>
</feature>
<feature type="signal peptide" evidence="2">
    <location>
        <begin position="1"/>
        <end position="17"/>
    </location>
</feature>
<keyword evidence="5" id="KW-1185">Reference proteome</keyword>
<feature type="chain" id="PRO_5036272106" evidence="2">
    <location>
        <begin position="18"/>
        <end position="284"/>
    </location>
</feature>
<organism evidence="4 5">
    <name type="scientific">Brenthis ino</name>
    <name type="common">lesser marbled fritillary</name>
    <dbReference type="NCBI Taxonomy" id="405034"/>
    <lineage>
        <taxon>Eukaryota</taxon>
        <taxon>Metazoa</taxon>
        <taxon>Ecdysozoa</taxon>
        <taxon>Arthropoda</taxon>
        <taxon>Hexapoda</taxon>
        <taxon>Insecta</taxon>
        <taxon>Pterygota</taxon>
        <taxon>Neoptera</taxon>
        <taxon>Endopterygota</taxon>
        <taxon>Lepidoptera</taxon>
        <taxon>Glossata</taxon>
        <taxon>Ditrysia</taxon>
        <taxon>Papilionoidea</taxon>
        <taxon>Nymphalidae</taxon>
        <taxon>Heliconiinae</taxon>
        <taxon>Argynnini</taxon>
        <taxon>Brenthis</taxon>
    </lineage>
</organism>
<name>A0A8J9VD59_9NEOP</name>